<organism evidence="4 5">
    <name type="scientific">Aquiflexum gelatinilyticum</name>
    <dbReference type="NCBI Taxonomy" id="2961943"/>
    <lineage>
        <taxon>Bacteria</taxon>
        <taxon>Pseudomonadati</taxon>
        <taxon>Bacteroidota</taxon>
        <taxon>Cytophagia</taxon>
        <taxon>Cytophagales</taxon>
        <taxon>Cyclobacteriaceae</taxon>
        <taxon>Aquiflexum</taxon>
    </lineage>
</organism>
<feature type="domain" description="DUF1553" evidence="2">
    <location>
        <begin position="605"/>
        <end position="862"/>
    </location>
</feature>
<sequence length="912" mass="104631">MPTKNLPALLSVLLFLLVGTILFFKEPKRVDFSTDVKPILNKHCISCHGGVKKNGGFSVLFEEEAFAVTESGQPAIIPGRPGQSEIIRRLYESDPEMRMPYHRPALSEEEIKILKKWIHQGAAWGKHWAYVPVEKHEVPSPSLRSFASILGKSPISTIDHFVFQKQIGNGLSPSPEEESLRLLRRLALDITGLPPSEKLVADWNGGKLTYDQAVDQLLSLPTYGEKWATWWLDMARYADTKGYERDVSRTMWPYRDWVIKSLNDDMPFDRFTVEQLAGDLLPNPTEEQLIATAFHRNTMNNDEGGTEDEEFRVAAVLDRVNTTFEVWQSTTMACVQCHSHPYDPFKHEEYFQIKAFFNNSRDEDTHDEEPKLRLYSEEEKAQVQKIKTWVAQKSNNEEALAKANFLTYLEPKYHAHLCEDFVNAELIDTKWLGMWHNGTTYLRNVDTQNSDQLLLNYWADIDGTKMEIRKGGPEGEILSEFTIDKTEGRITWAIPFKEIKGNTDLFITASNPKAKPQQSTSAIVWFAFVKSLPGKDKPEYLSIEQQWKDLLATKPVTLPIMIENPDFMKRKTNVFERGNWMLLGGEVSPKTPETLNNWNPEWPKNRLGLAYWLVDKENPLTARTLVNRIWAQIFGRGLVNTLEDMGTQSDLPSHPELLDHLAWKLMYEYDWSIKSLIKEILSSYTYRQSSKISPQLHEKDPENRWYARGPRFRLSAEQVRDQALAVSGLISDKMYGIGVMPHQPDGIWQTVYNGESWKTSEGEDQYRRSVYTFLKRTSPYPSFISFDAGSREVCISKRIVTNTPLQALATLNDPVYIEAALKLGEKMSQETNKDPGTVIAETYEKMMLVTISESKKKSLLNLYQEALTNYRSKPEELKEFLQDKKVEGNPELAAYTLVANAMLNLDEFLTKS</sequence>
<dbReference type="SUPFAM" id="SSF46626">
    <property type="entry name" value="Cytochrome c"/>
    <property type="match status" value="1"/>
</dbReference>
<dbReference type="PANTHER" id="PTHR35889:SF3">
    <property type="entry name" value="F-BOX DOMAIN-CONTAINING PROTEIN"/>
    <property type="match status" value="1"/>
</dbReference>
<proteinExistence type="predicted"/>
<protein>
    <submittedName>
        <fullName evidence="4">DUF1553 domain-containing protein</fullName>
    </submittedName>
</protein>
<dbReference type="Pfam" id="PF07587">
    <property type="entry name" value="PSD1"/>
    <property type="match status" value="1"/>
</dbReference>
<reference evidence="4" key="1">
    <citation type="submission" date="2022-08" db="EMBL/GenBank/DDBJ databases">
        <authorList>
            <person name="Zhang D."/>
        </authorList>
    </citation>
    <scope>NUCLEOTIDE SEQUENCE</scope>
    <source>
        <strain evidence="4">XJ19-11</strain>
    </source>
</reference>
<accession>A0A9X2P6E6</accession>
<feature type="domain" description="DUF1549" evidence="1">
    <location>
        <begin position="158"/>
        <end position="361"/>
    </location>
</feature>
<dbReference type="Pfam" id="PF07583">
    <property type="entry name" value="PSCyt2"/>
    <property type="match status" value="1"/>
</dbReference>
<dbReference type="GO" id="GO:0020037">
    <property type="term" value="F:heme binding"/>
    <property type="evidence" value="ECO:0007669"/>
    <property type="project" value="InterPro"/>
</dbReference>
<dbReference type="InterPro" id="IPR011444">
    <property type="entry name" value="DUF1549"/>
</dbReference>
<evidence type="ECO:0000313" key="4">
    <source>
        <dbReference type="EMBL" id="MCR9017199.1"/>
    </source>
</evidence>
<gene>
    <name evidence="4" type="ORF">NU887_19345</name>
</gene>
<evidence type="ECO:0000259" key="3">
    <source>
        <dbReference type="Pfam" id="PF07635"/>
    </source>
</evidence>
<feature type="domain" description="Cytochrome C Planctomycete-type" evidence="3">
    <location>
        <begin position="44"/>
        <end position="100"/>
    </location>
</feature>
<comment type="caution">
    <text evidence="4">The sequence shown here is derived from an EMBL/GenBank/DDBJ whole genome shotgun (WGS) entry which is preliminary data.</text>
</comment>
<dbReference type="InterPro" id="IPR036909">
    <property type="entry name" value="Cyt_c-like_dom_sf"/>
</dbReference>
<dbReference type="InterPro" id="IPR011429">
    <property type="entry name" value="Cyt_c_Planctomycete-type"/>
</dbReference>
<dbReference type="AlphaFoldDB" id="A0A9X2P6E6"/>
<dbReference type="EMBL" id="JANSUY010000025">
    <property type="protein sequence ID" value="MCR9017199.1"/>
    <property type="molecule type" value="Genomic_DNA"/>
</dbReference>
<dbReference type="GO" id="GO:0009055">
    <property type="term" value="F:electron transfer activity"/>
    <property type="evidence" value="ECO:0007669"/>
    <property type="project" value="InterPro"/>
</dbReference>
<evidence type="ECO:0000259" key="1">
    <source>
        <dbReference type="Pfam" id="PF07583"/>
    </source>
</evidence>
<evidence type="ECO:0000313" key="5">
    <source>
        <dbReference type="Proteomes" id="UP001142175"/>
    </source>
</evidence>
<dbReference type="InterPro" id="IPR022655">
    <property type="entry name" value="DUF1553"/>
</dbReference>
<evidence type="ECO:0000259" key="2">
    <source>
        <dbReference type="Pfam" id="PF07587"/>
    </source>
</evidence>
<name>A0A9X2P6E6_9BACT</name>
<dbReference type="RefSeq" id="WP_258425040.1">
    <property type="nucleotide sequence ID" value="NZ_JANSUY010000025.1"/>
</dbReference>
<keyword evidence="5" id="KW-1185">Reference proteome</keyword>
<dbReference type="PANTHER" id="PTHR35889">
    <property type="entry name" value="CYCLOINULO-OLIGOSACCHARIDE FRUCTANOTRANSFERASE-RELATED"/>
    <property type="match status" value="1"/>
</dbReference>
<dbReference type="Proteomes" id="UP001142175">
    <property type="component" value="Unassembled WGS sequence"/>
</dbReference>
<dbReference type="Pfam" id="PF07635">
    <property type="entry name" value="PSCyt1"/>
    <property type="match status" value="1"/>
</dbReference>